<accession>A0ABV5BZQ6</accession>
<reference evidence="1 2" key="1">
    <citation type="submission" date="2024-09" db="EMBL/GenBank/DDBJ databases">
        <title>Paenibacillus zeirhizospherea sp. nov., isolated from surface of the maize (Zea mays) roots in a horticulture field, Hungary.</title>
        <authorList>
            <person name="Marton D."/>
            <person name="Farkas M."/>
            <person name="Bedics A."/>
            <person name="Toth E."/>
            <person name="Tancsics A."/>
            <person name="Boka K."/>
            <person name="Marati G."/>
            <person name="Kriszt B."/>
            <person name="Cserhati M."/>
        </authorList>
    </citation>
    <scope>NUCLEOTIDE SEQUENCE [LARGE SCALE GENOMIC DNA]</scope>
    <source>
        <strain evidence="1 2">JCM 18446</strain>
    </source>
</reference>
<evidence type="ECO:0008006" key="3">
    <source>
        <dbReference type="Google" id="ProtNLM"/>
    </source>
</evidence>
<keyword evidence="2" id="KW-1185">Reference proteome</keyword>
<evidence type="ECO:0000313" key="2">
    <source>
        <dbReference type="Proteomes" id="UP001580430"/>
    </source>
</evidence>
<evidence type="ECO:0000313" key="1">
    <source>
        <dbReference type="EMBL" id="MFB5760754.1"/>
    </source>
</evidence>
<dbReference type="EMBL" id="JBHIRY010000007">
    <property type="protein sequence ID" value="MFB5760754.1"/>
    <property type="molecule type" value="Genomic_DNA"/>
</dbReference>
<proteinExistence type="predicted"/>
<protein>
    <recommendedName>
        <fullName evidence="3">YqzL family protein</fullName>
    </recommendedName>
</protein>
<sequence>MNPNKKEGPKQADLLVFKEQFFDFFLYDLLEKSSTKGEEWSDISSTEVEEKKNV</sequence>
<dbReference type="Proteomes" id="UP001580430">
    <property type="component" value="Unassembled WGS sequence"/>
</dbReference>
<organism evidence="1 2">
    <name type="scientific">Paenibacillus medicaginis</name>
    <dbReference type="NCBI Taxonomy" id="1470560"/>
    <lineage>
        <taxon>Bacteria</taxon>
        <taxon>Bacillati</taxon>
        <taxon>Bacillota</taxon>
        <taxon>Bacilli</taxon>
        <taxon>Bacillales</taxon>
        <taxon>Paenibacillaceae</taxon>
        <taxon>Paenibacillus</taxon>
    </lineage>
</organism>
<dbReference type="RefSeq" id="WP_375519903.1">
    <property type="nucleotide sequence ID" value="NZ_JBHIRY010000007.1"/>
</dbReference>
<comment type="caution">
    <text evidence="1">The sequence shown here is derived from an EMBL/GenBank/DDBJ whole genome shotgun (WGS) entry which is preliminary data.</text>
</comment>
<name>A0ABV5BZQ6_9BACL</name>
<gene>
    <name evidence="1" type="ORF">ACE5LO_10150</name>
</gene>